<dbReference type="EMBL" id="CP003006">
    <property type="protein sequence ID" value="AEO59797.1"/>
    <property type="molecule type" value="Genomic_DNA"/>
</dbReference>
<dbReference type="PANTHER" id="PTHR44145:SF3">
    <property type="entry name" value="DNAJ HOMOLOG SUBFAMILY A MEMBER 3, MITOCHONDRIAL"/>
    <property type="match status" value="1"/>
</dbReference>
<dbReference type="AlphaFoldDB" id="G2QJP0"/>
<dbReference type="SMART" id="SM00271">
    <property type="entry name" value="DnaJ"/>
    <property type="match status" value="1"/>
</dbReference>
<keyword evidence="1" id="KW-0143">Chaperone</keyword>
<gene>
    <name evidence="4" type="ORF">MYCTH_2308336</name>
</gene>
<evidence type="ECO:0000256" key="1">
    <source>
        <dbReference type="ARBA" id="ARBA00023186"/>
    </source>
</evidence>
<evidence type="ECO:0000256" key="2">
    <source>
        <dbReference type="SAM" id="MobiDB-lite"/>
    </source>
</evidence>
<keyword evidence="5" id="KW-1185">Reference proteome</keyword>
<proteinExistence type="predicted"/>
<dbReference type="VEuPathDB" id="FungiDB:MYCTH_2308336"/>
<dbReference type="PANTHER" id="PTHR44145">
    <property type="entry name" value="DNAJ HOMOLOG SUBFAMILY A MEMBER 3, MITOCHONDRIAL"/>
    <property type="match status" value="1"/>
</dbReference>
<dbReference type="PROSITE" id="PS00636">
    <property type="entry name" value="DNAJ_1"/>
    <property type="match status" value="1"/>
</dbReference>
<feature type="region of interest" description="Disordered" evidence="2">
    <location>
        <begin position="276"/>
        <end position="296"/>
    </location>
</feature>
<dbReference type="CDD" id="cd06257">
    <property type="entry name" value="DnaJ"/>
    <property type="match status" value="1"/>
</dbReference>
<dbReference type="InParanoid" id="G2QJP0"/>
<dbReference type="SUPFAM" id="SSF46565">
    <property type="entry name" value="Chaperone J-domain"/>
    <property type="match status" value="1"/>
</dbReference>
<sequence>MPLKLPATSLCSSRSVLSVFYTPSSASSLCRPRDRRSVAPLSQCAQHWQSYATVSDGQRGDKPNNTDYPKWPTSANPTPYEILGHPRDCPYNKARYFQLAKLYHPDRHHHTSGDGIPQVTKLERYRLIVAAHEILSNPQKRRLYDLYGFGWENQTDPKIRHREADRAWRQEPGNPSMNATWEDWEQWHQQRNGSGGKQEEVFTSNIAFMAIVSAFLIVGTWSQMTRAGTNSISIIEMRDQQHAAISRELQERRNQRARLDREARVESFVRQREFEKWAHDPPGHGLRAPGDSEVSN</sequence>
<dbReference type="GeneID" id="11507070"/>
<evidence type="ECO:0000313" key="4">
    <source>
        <dbReference type="EMBL" id="AEO59797.1"/>
    </source>
</evidence>
<dbReference type="STRING" id="573729.G2QJP0"/>
<accession>G2QJP0</accession>
<feature type="region of interest" description="Disordered" evidence="2">
    <location>
        <begin position="52"/>
        <end position="73"/>
    </location>
</feature>
<dbReference type="PRINTS" id="PR00625">
    <property type="entry name" value="JDOMAIN"/>
</dbReference>
<organism evidence="4 5">
    <name type="scientific">Thermothelomyces thermophilus (strain ATCC 42464 / BCRC 31852 / DSM 1799)</name>
    <name type="common">Sporotrichum thermophile</name>
    <dbReference type="NCBI Taxonomy" id="573729"/>
    <lineage>
        <taxon>Eukaryota</taxon>
        <taxon>Fungi</taxon>
        <taxon>Dikarya</taxon>
        <taxon>Ascomycota</taxon>
        <taxon>Pezizomycotina</taxon>
        <taxon>Sordariomycetes</taxon>
        <taxon>Sordariomycetidae</taxon>
        <taxon>Sordariales</taxon>
        <taxon>Chaetomiaceae</taxon>
        <taxon>Thermothelomyces</taxon>
    </lineage>
</organism>
<dbReference type="KEGG" id="mtm:MYCTH_2308336"/>
<dbReference type="InterPro" id="IPR051938">
    <property type="entry name" value="Apopto_cytoskel_mod"/>
</dbReference>
<feature type="domain" description="J" evidence="3">
    <location>
        <begin position="78"/>
        <end position="148"/>
    </location>
</feature>
<dbReference type="PROSITE" id="PS50076">
    <property type="entry name" value="DNAJ_2"/>
    <property type="match status" value="1"/>
</dbReference>
<dbReference type="Proteomes" id="UP000007322">
    <property type="component" value="Chromosome 5"/>
</dbReference>
<dbReference type="HOGENOM" id="CLU_063296_0_0_1"/>
<evidence type="ECO:0000259" key="3">
    <source>
        <dbReference type="PROSITE" id="PS50076"/>
    </source>
</evidence>
<evidence type="ECO:0000313" key="5">
    <source>
        <dbReference type="Proteomes" id="UP000007322"/>
    </source>
</evidence>
<dbReference type="Pfam" id="PF00226">
    <property type="entry name" value="DnaJ"/>
    <property type="match status" value="1"/>
</dbReference>
<dbReference type="InterPro" id="IPR001623">
    <property type="entry name" value="DnaJ_domain"/>
</dbReference>
<dbReference type="OrthoDB" id="445556at2759"/>
<reference evidence="4 5" key="1">
    <citation type="journal article" date="2011" name="Nat. Biotechnol.">
        <title>Comparative genomic analysis of the thermophilic biomass-degrading fungi Myceliophthora thermophila and Thielavia terrestris.</title>
        <authorList>
            <person name="Berka R.M."/>
            <person name="Grigoriev I.V."/>
            <person name="Otillar R."/>
            <person name="Salamov A."/>
            <person name="Grimwood J."/>
            <person name="Reid I."/>
            <person name="Ishmael N."/>
            <person name="John T."/>
            <person name="Darmond C."/>
            <person name="Moisan M.-C."/>
            <person name="Henrissat B."/>
            <person name="Coutinho P.M."/>
            <person name="Lombard V."/>
            <person name="Natvig D.O."/>
            <person name="Lindquist E."/>
            <person name="Schmutz J."/>
            <person name="Lucas S."/>
            <person name="Harris P."/>
            <person name="Powlowski J."/>
            <person name="Bellemare A."/>
            <person name="Taylor D."/>
            <person name="Butler G."/>
            <person name="de Vries R.P."/>
            <person name="Allijn I.E."/>
            <person name="van den Brink J."/>
            <person name="Ushinsky S."/>
            <person name="Storms R."/>
            <person name="Powell A.J."/>
            <person name="Paulsen I.T."/>
            <person name="Elbourne L.D.H."/>
            <person name="Baker S.E."/>
            <person name="Magnuson J."/>
            <person name="LaBoissiere S."/>
            <person name="Clutterbuck A.J."/>
            <person name="Martinez D."/>
            <person name="Wogulis M."/>
            <person name="de Leon A.L."/>
            <person name="Rey M.W."/>
            <person name="Tsang A."/>
        </authorList>
    </citation>
    <scope>NUCLEOTIDE SEQUENCE [LARGE SCALE GENOMIC DNA]</scope>
    <source>
        <strain evidence="5">ATCC 42464 / BCRC 31852 / DSM 1799</strain>
    </source>
</reference>
<dbReference type="RefSeq" id="XP_003665042.1">
    <property type="nucleotide sequence ID" value="XM_003664994.1"/>
</dbReference>
<dbReference type="InterPro" id="IPR036869">
    <property type="entry name" value="J_dom_sf"/>
</dbReference>
<dbReference type="OMA" id="NGHPLCK"/>
<dbReference type="InterPro" id="IPR018253">
    <property type="entry name" value="DnaJ_domain_CS"/>
</dbReference>
<dbReference type="Gene3D" id="1.10.287.110">
    <property type="entry name" value="DnaJ domain"/>
    <property type="match status" value="1"/>
</dbReference>
<protein>
    <recommendedName>
        <fullName evidence="3">J domain-containing protein</fullName>
    </recommendedName>
</protein>
<name>G2QJP0_THET4</name>
<dbReference type="eggNOG" id="ENOG502RYTK">
    <property type="taxonomic scope" value="Eukaryota"/>
</dbReference>